<feature type="transmembrane region" description="Helical" evidence="1">
    <location>
        <begin position="6"/>
        <end position="21"/>
    </location>
</feature>
<sequence length="93" mass="10845">MKLAYNIFYVLYLIVLLNLFYKQLQKMIIKQDVMDIMIQQLLSGNASIDDLTRLNSVYAEKQEVVAQYADEYNNGRLTLQQPLYAKVLNVHNA</sequence>
<accession>A0A0V1J7F8</accession>
<comment type="caution">
    <text evidence="2">The sequence shown here is derived from an EMBL/GenBank/DDBJ whole genome shotgun (WGS) entry which is preliminary data.</text>
</comment>
<protein>
    <submittedName>
        <fullName evidence="2">Uncharacterized protein</fullName>
    </submittedName>
</protein>
<organism evidence="2 3">
    <name type="scientific">Trichinella pseudospiralis</name>
    <name type="common">Parasitic roundworm</name>
    <dbReference type="NCBI Taxonomy" id="6337"/>
    <lineage>
        <taxon>Eukaryota</taxon>
        <taxon>Metazoa</taxon>
        <taxon>Ecdysozoa</taxon>
        <taxon>Nematoda</taxon>
        <taxon>Enoplea</taxon>
        <taxon>Dorylaimia</taxon>
        <taxon>Trichinellida</taxon>
        <taxon>Trichinellidae</taxon>
        <taxon>Trichinella</taxon>
    </lineage>
</organism>
<keyword evidence="1" id="KW-0472">Membrane</keyword>
<gene>
    <name evidence="2" type="ORF">T4C_8567</name>
</gene>
<evidence type="ECO:0000313" key="3">
    <source>
        <dbReference type="Proteomes" id="UP000054826"/>
    </source>
</evidence>
<evidence type="ECO:0000256" key="1">
    <source>
        <dbReference type="SAM" id="Phobius"/>
    </source>
</evidence>
<reference evidence="2 3" key="1">
    <citation type="submission" date="2015-01" db="EMBL/GenBank/DDBJ databases">
        <title>Evolution of Trichinella species and genotypes.</title>
        <authorList>
            <person name="Korhonen P.K."/>
            <person name="Edoardo P."/>
            <person name="Giuseppe L.R."/>
            <person name="Gasser R.B."/>
        </authorList>
    </citation>
    <scope>NUCLEOTIDE SEQUENCE [LARGE SCALE GENOMIC DNA]</scope>
    <source>
        <strain evidence="2">ISS176</strain>
    </source>
</reference>
<dbReference type="Proteomes" id="UP000054826">
    <property type="component" value="Unassembled WGS sequence"/>
</dbReference>
<dbReference type="AlphaFoldDB" id="A0A0V1J7F8"/>
<keyword evidence="1" id="KW-0812">Transmembrane</keyword>
<keyword evidence="1" id="KW-1133">Transmembrane helix</keyword>
<proteinExistence type="predicted"/>
<dbReference type="EMBL" id="JYDV01000125">
    <property type="protein sequence ID" value="KRZ30922.1"/>
    <property type="molecule type" value="Genomic_DNA"/>
</dbReference>
<evidence type="ECO:0000313" key="2">
    <source>
        <dbReference type="EMBL" id="KRZ30922.1"/>
    </source>
</evidence>
<name>A0A0V1J7F8_TRIPS</name>